<protein>
    <submittedName>
        <fullName evidence="2">Uncharacterized protein</fullName>
    </submittedName>
</protein>
<reference evidence="2 3" key="1">
    <citation type="submission" date="2019-12" db="EMBL/GenBank/DDBJ databases">
        <authorList>
            <person name="Zhang Y.-J."/>
        </authorList>
    </citation>
    <scope>NUCLEOTIDE SEQUENCE [LARGE SCALE GENOMIC DNA]</scope>
    <source>
        <strain evidence="2 3">CY05</strain>
    </source>
</reference>
<accession>A0A6L6WN25</accession>
<keyword evidence="1" id="KW-0472">Membrane</keyword>
<comment type="caution">
    <text evidence="2">The sequence shown here is derived from an EMBL/GenBank/DDBJ whole genome shotgun (WGS) entry which is preliminary data.</text>
</comment>
<dbReference type="RefSeq" id="WP_157023706.1">
    <property type="nucleotide sequence ID" value="NZ_WQLV01000011.1"/>
</dbReference>
<feature type="transmembrane region" description="Helical" evidence="1">
    <location>
        <begin position="36"/>
        <end position="52"/>
    </location>
</feature>
<sequence length="542" mass="62065">MSIDGFLTFFGFLAAGFALLDEVSKLRLLLHVKRQVLWFLFSFALIGALLLPEEPSKDVPSYYPGPISNFVKWADNTASGAGGMAFLILILWAVVAVFLYKTAWPTSSSLKKLSILANRLATQGRYLELVEVVKPYIPLIRRDSRRDLFLQRIHDWLAAGGPFALSISDWMQLGKQPSGWLRQTKQAAFKWLRRVGRKMISALALFVPAKREVSQTATDLEILLLRSAGLRDFLTSSRADFIIDLMEFERFSTEDFVTDIMNRMMTTPNSHFFRELRLMESTNGRGSFVYEDQLVLMKSFVLNGEFSCNHGVWKPIGDGAITQISEDREYREKLLDTPPENAQLFDDPTFCTVQLFAAMVGTAAREGIEDHMWLMYMSIISKELVEMHSHWSGADPEDEFPTLAMRLIYEITNAQQDWIDLHKTLPDDNYHNSKEAVNGWDNASIVMWSVRDYARTIRYIVSCSHLPDRFKFDRWSSYVRFISKIQADGRFRFLRSSLINEAIEPHDYSTLGNLTVQLKVMHSEIDSFLRYDAEDVGAALGK</sequence>
<name>A0A6L6WN25_9RHOB</name>
<evidence type="ECO:0000256" key="1">
    <source>
        <dbReference type="SAM" id="Phobius"/>
    </source>
</evidence>
<proteinExistence type="predicted"/>
<keyword evidence="3" id="KW-1185">Reference proteome</keyword>
<evidence type="ECO:0000313" key="3">
    <source>
        <dbReference type="Proteomes" id="UP000478892"/>
    </source>
</evidence>
<feature type="transmembrane region" description="Helical" evidence="1">
    <location>
        <begin position="6"/>
        <end position="24"/>
    </location>
</feature>
<evidence type="ECO:0000313" key="2">
    <source>
        <dbReference type="EMBL" id="MVO17397.1"/>
    </source>
</evidence>
<dbReference type="Proteomes" id="UP000478892">
    <property type="component" value="Unassembled WGS sequence"/>
</dbReference>
<dbReference type="EMBL" id="WQLV01000011">
    <property type="protein sequence ID" value="MVO17397.1"/>
    <property type="molecule type" value="Genomic_DNA"/>
</dbReference>
<organism evidence="2 3">
    <name type="scientific">Parasedimentitalea huanghaiensis</name>
    <dbReference type="NCBI Taxonomy" id="2682100"/>
    <lineage>
        <taxon>Bacteria</taxon>
        <taxon>Pseudomonadati</taxon>
        <taxon>Pseudomonadota</taxon>
        <taxon>Alphaproteobacteria</taxon>
        <taxon>Rhodobacterales</taxon>
        <taxon>Paracoccaceae</taxon>
        <taxon>Parasedimentitalea</taxon>
    </lineage>
</organism>
<gene>
    <name evidence="2" type="ORF">GO984_16405</name>
</gene>
<dbReference type="AlphaFoldDB" id="A0A6L6WN25"/>
<keyword evidence="1" id="KW-0812">Transmembrane</keyword>
<feature type="transmembrane region" description="Helical" evidence="1">
    <location>
        <begin position="78"/>
        <end position="100"/>
    </location>
</feature>
<keyword evidence="1" id="KW-1133">Transmembrane helix</keyword>